<evidence type="ECO:0000256" key="1">
    <source>
        <dbReference type="SAM" id="MobiDB-lite"/>
    </source>
</evidence>
<evidence type="ECO:0000313" key="3">
    <source>
        <dbReference type="Proteomes" id="UP000309215"/>
    </source>
</evidence>
<feature type="compositionally biased region" description="Pro residues" evidence="1">
    <location>
        <begin position="286"/>
        <end position="310"/>
    </location>
</feature>
<feature type="region of interest" description="Disordered" evidence="1">
    <location>
        <begin position="285"/>
        <end position="310"/>
    </location>
</feature>
<organism evidence="2 3">
    <name type="scientific">Polyangium fumosum</name>
    <dbReference type="NCBI Taxonomy" id="889272"/>
    <lineage>
        <taxon>Bacteria</taxon>
        <taxon>Pseudomonadati</taxon>
        <taxon>Myxococcota</taxon>
        <taxon>Polyangia</taxon>
        <taxon>Polyangiales</taxon>
        <taxon>Polyangiaceae</taxon>
        <taxon>Polyangium</taxon>
    </lineage>
</organism>
<feature type="compositionally biased region" description="Low complexity" evidence="1">
    <location>
        <begin position="392"/>
        <end position="408"/>
    </location>
</feature>
<evidence type="ECO:0000313" key="2">
    <source>
        <dbReference type="EMBL" id="TKC94587.1"/>
    </source>
</evidence>
<accession>A0A4U1IKT6</accession>
<feature type="region of interest" description="Disordered" evidence="1">
    <location>
        <begin position="116"/>
        <end position="159"/>
    </location>
</feature>
<gene>
    <name evidence="2" type="ORF">E8A74_48360</name>
</gene>
<feature type="region of interest" description="Disordered" evidence="1">
    <location>
        <begin position="392"/>
        <end position="421"/>
    </location>
</feature>
<feature type="compositionally biased region" description="Pro residues" evidence="1">
    <location>
        <begin position="125"/>
        <end position="153"/>
    </location>
</feature>
<comment type="caution">
    <text evidence="2">The sequence shown here is derived from an EMBL/GenBank/DDBJ whole genome shotgun (WGS) entry which is preliminary data.</text>
</comment>
<keyword evidence="3" id="KW-1185">Reference proteome</keyword>
<dbReference type="PRINTS" id="PR01217">
    <property type="entry name" value="PRICHEXTENSN"/>
</dbReference>
<proteinExistence type="predicted"/>
<dbReference type="EMBL" id="SSMQ01000109">
    <property type="protein sequence ID" value="TKC94587.1"/>
    <property type="molecule type" value="Genomic_DNA"/>
</dbReference>
<reference evidence="2 3" key="1">
    <citation type="submission" date="2019-04" db="EMBL/GenBank/DDBJ databases">
        <authorList>
            <person name="Li Y."/>
            <person name="Wang J."/>
        </authorList>
    </citation>
    <scope>NUCLEOTIDE SEQUENCE [LARGE SCALE GENOMIC DNA]</scope>
    <source>
        <strain evidence="2 3">DSM 14668</strain>
    </source>
</reference>
<sequence>MANFIGARIISNMGEPESEGGLDAADLQGTEWGGHPLFPRPETETGPDRRRFDIIHVQRYKADGTREICPKSWKGSELRSLEQISDAYGGGTYQFTAQCGRTYRFQAFSDKVHLPGPSRPFVEMRPPPPEPTPEPAPVAAPPPATPVAQPAPAPAQHVPPSGYVPGPAAAYPYPPPYQPPPAPSNNSDALAFARSLVEASSARESTLLRALVERPATKETNPLEVVREIVPLLQGNAGGTQALLQGVELARGLLPGTPAQPVQQPAQPDEDLALLGQVLRLIAPNQAPPPAAAPAPAATPPPAAAIAPPPGAPPPGFGWAFTAAGWVLVQVAHVQPHFQSPPAAPAPAAPAPAAPAAPGVDLDAAFGALLADPVRLTRLRAVLGAPAPTVAPVAAGSTGTSAGAAEAAQPKESAPNVPVPAPQGLAAELEALTGDPALGPLLAALTAGGSA</sequence>
<dbReference type="AlphaFoldDB" id="A0A4U1IKT6"/>
<protein>
    <submittedName>
        <fullName evidence="2">Uncharacterized protein</fullName>
    </submittedName>
</protein>
<dbReference type="Proteomes" id="UP000309215">
    <property type="component" value="Unassembled WGS sequence"/>
</dbReference>
<name>A0A4U1IKT6_9BACT</name>
<dbReference type="RefSeq" id="WP_136935985.1">
    <property type="nucleotide sequence ID" value="NZ_SSMQ01000109.1"/>
</dbReference>